<dbReference type="RefSeq" id="WP_147866638.1">
    <property type="nucleotide sequence ID" value="NZ_CP036264.1"/>
</dbReference>
<dbReference type="AlphaFoldDB" id="A0A5B9MA02"/>
<gene>
    <name evidence="2" type="ORF">Mal15_09200</name>
</gene>
<evidence type="ECO:0000313" key="3">
    <source>
        <dbReference type="Proteomes" id="UP000321353"/>
    </source>
</evidence>
<protein>
    <recommendedName>
        <fullName evidence="4">DUF1552 domain-containing protein</fullName>
    </recommendedName>
</protein>
<sequence>MFERFYLSTRKHLSRRHFLRGAGATMALPLLDAMTPAFARGDEAALCPRRMIAINVDLGFMPEEFFPKESGNEFRPSPYLRLLNEFRRDYTVFSGVSHPEVDGGHQADVSFLTGAPHPRSAGFKNTISLDQFAAQHIGHLTRFPTLNLRVGPGAGSMSYTADGVRIPSEERPSRVYEKLFVQGSPDEVAAQIRKLREGRSLMDSFAEQISSLSRDVGGPDRARLDQYFSSLREVEKRLAIDEQWQNKPKPPSKQKPPKDNLAPGELVERTRNMYDLARLALETDSTRLVTIFVTQGFNPKVDLPGVDLPHHALTHQSQKQDTREQLRIIEEAQMRELARLLGGLQAASEGGETLLDRTMVMQGSNLGHAGKHDNHNLPVLLAGGGFKHGQHLVYDRERNTPLANLYVSMLQRLGIEADKFSSGNGTISGLEQMS</sequence>
<proteinExistence type="predicted"/>
<keyword evidence="3" id="KW-1185">Reference proteome</keyword>
<evidence type="ECO:0008006" key="4">
    <source>
        <dbReference type="Google" id="ProtNLM"/>
    </source>
</evidence>
<reference evidence="2 3" key="1">
    <citation type="submission" date="2019-02" db="EMBL/GenBank/DDBJ databases">
        <title>Planctomycetal bacteria perform biofilm scaping via a novel small molecule.</title>
        <authorList>
            <person name="Jeske O."/>
            <person name="Boedeker C."/>
            <person name="Wiegand S."/>
            <person name="Breitling P."/>
            <person name="Kallscheuer N."/>
            <person name="Jogler M."/>
            <person name="Rohde M."/>
            <person name="Petersen J."/>
            <person name="Medema M.H."/>
            <person name="Surup F."/>
            <person name="Jogler C."/>
        </authorList>
    </citation>
    <scope>NUCLEOTIDE SEQUENCE [LARGE SCALE GENOMIC DNA]</scope>
    <source>
        <strain evidence="2 3">Mal15</strain>
    </source>
</reference>
<dbReference type="Proteomes" id="UP000321353">
    <property type="component" value="Chromosome"/>
</dbReference>
<evidence type="ECO:0000313" key="2">
    <source>
        <dbReference type="EMBL" id="QEF96890.1"/>
    </source>
</evidence>
<name>A0A5B9MA02_9BACT</name>
<dbReference type="Pfam" id="PF07586">
    <property type="entry name" value="HXXSHH"/>
    <property type="match status" value="1"/>
</dbReference>
<dbReference type="EMBL" id="CP036264">
    <property type="protein sequence ID" value="QEF96890.1"/>
    <property type="molecule type" value="Genomic_DNA"/>
</dbReference>
<dbReference type="InterPro" id="IPR011447">
    <property type="entry name" value="DUF1552"/>
</dbReference>
<feature type="region of interest" description="Disordered" evidence="1">
    <location>
        <begin position="241"/>
        <end position="265"/>
    </location>
</feature>
<evidence type="ECO:0000256" key="1">
    <source>
        <dbReference type="SAM" id="MobiDB-lite"/>
    </source>
</evidence>
<dbReference type="InterPro" id="IPR006311">
    <property type="entry name" value="TAT_signal"/>
</dbReference>
<organism evidence="2 3">
    <name type="scientific">Stieleria maiorica</name>
    <dbReference type="NCBI Taxonomy" id="2795974"/>
    <lineage>
        <taxon>Bacteria</taxon>
        <taxon>Pseudomonadati</taxon>
        <taxon>Planctomycetota</taxon>
        <taxon>Planctomycetia</taxon>
        <taxon>Pirellulales</taxon>
        <taxon>Pirellulaceae</taxon>
        <taxon>Stieleria</taxon>
    </lineage>
</organism>
<accession>A0A5B9MA02</accession>
<dbReference type="PROSITE" id="PS51318">
    <property type="entry name" value="TAT"/>
    <property type="match status" value="1"/>
</dbReference>
<dbReference type="KEGG" id="smam:Mal15_09200"/>